<evidence type="ECO:0000256" key="1">
    <source>
        <dbReference type="SAM" id="Phobius"/>
    </source>
</evidence>
<dbReference type="PANTHER" id="PTHR35395:SF1">
    <property type="entry name" value="DUF6536 DOMAIN-CONTAINING PROTEIN"/>
    <property type="match status" value="1"/>
</dbReference>
<keyword evidence="1" id="KW-0472">Membrane</keyword>
<protein>
    <submittedName>
        <fullName evidence="2">Uncharacterized protein</fullName>
    </submittedName>
</protein>
<dbReference type="HOGENOM" id="CLU_010112_0_1_1"/>
<dbReference type="GeneID" id="11511957"/>
<accession>G2Q7C2</accession>
<dbReference type="AlphaFoldDB" id="G2Q7C2"/>
<dbReference type="eggNOG" id="ENOG502RYAY">
    <property type="taxonomic scope" value="Eukaryota"/>
</dbReference>
<name>G2Q7C2_THET4</name>
<gene>
    <name evidence="2" type="ORF">MYCTH_2300476</name>
</gene>
<sequence>MYNAVVFVSKTAPDFKAAMVGESFLRGATLSDDISNNKGSGLNRPELLVLQQRTARGELVRLSTPACIDQFSGAFEAEYSAVLLVSKELEDMSLAQGSDINPISTPVPDRSSIQYCLAQRAPAPTCEVDLNAPLLGSVALVNSIALVAAVAVLFKWPSSFHPLVTLGDAISSFLQDPDPTTQGACLLSKTDIWHGRWPLTTAKCWVSRKHYWLRSVPFPLWIATATVWAVCLGLLAASLAHALSMDPSARLSPPGSASPHALLALPNTAPARAGTGTGGALVAALPQLLLAALYLTANALLTSYHLSHESSLFAAAAAAPTAWPRPLRVSSADPAGAQTSSLYLTLPHSVSAVLVCLFAGLSLVLSQSVFAVVVRRVEARVSSSSSSLSSPAGNAAAAATAPPIVALGLSGVGLVVLLAALVGLAAAVLGMGLRRAPPAGPAKEKTLGNPMVLPGGSCSAVISARCHPLAREKGLWMKPVMWGVVREDGGPLGISHCGFTAGRAGPLEAGRSYA</sequence>
<dbReference type="EMBL" id="CP003003">
    <property type="protein sequence ID" value="AEO56033.1"/>
    <property type="molecule type" value="Genomic_DNA"/>
</dbReference>
<dbReference type="OrthoDB" id="5429634at2759"/>
<dbReference type="STRING" id="573729.G2Q7C2"/>
<dbReference type="InParanoid" id="G2Q7C2"/>
<organism evidence="2 3">
    <name type="scientific">Thermothelomyces thermophilus (strain ATCC 42464 / BCRC 31852 / DSM 1799)</name>
    <name type="common">Sporotrichum thermophile</name>
    <dbReference type="NCBI Taxonomy" id="573729"/>
    <lineage>
        <taxon>Eukaryota</taxon>
        <taxon>Fungi</taxon>
        <taxon>Dikarya</taxon>
        <taxon>Ascomycota</taxon>
        <taxon>Pezizomycotina</taxon>
        <taxon>Sordariomycetes</taxon>
        <taxon>Sordariomycetidae</taxon>
        <taxon>Sordariales</taxon>
        <taxon>Chaetomiaceae</taxon>
        <taxon>Thermothelomyces</taxon>
    </lineage>
</organism>
<feature type="transmembrane region" description="Helical" evidence="1">
    <location>
        <begin position="280"/>
        <end position="301"/>
    </location>
</feature>
<dbReference type="KEGG" id="mtm:MYCTH_2300476"/>
<evidence type="ECO:0000313" key="2">
    <source>
        <dbReference type="EMBL" id="AEO56033.1"/>
    </source>
</evidence>
<feature type="transmembrane region" description="Helical" evidence="1">
    <location>
        <begin position="134"/>
        <end position="154"/>
    </location>
</feature>
<reference evidence="2 3" key="1">
    <citation type="journal article" date="2011" name="Nat. Biotechnol.">
        <title>Comparative genomic analysis of the thermophilic biomass-degrading fungi Myceliophthora thermophila and Thielavia terrestris.</title>
        <authorList>
            <person name="Berka R.M."/>
            <person name="Grigoriev I.V."/>
            <person name="Otillar R."/>
            <person name="Salamov A."/>
            <person name="Grimwood J."/>
            <person name="Reid I."/>
            <person name="Ishmael N."/>
            <person name="John T."/>
            <person name="Darmond C."/>
            <person name="Moisan M.-C."/>
            <person name="Henrissat B."/>
            <person name="Coutinho P.M."/>
            <person name="Lombard V."/>
            <person name="Natvig D.O."/>
            <person name="Lindquist E."/>
            <person name="Schmutz J."/>
            <person name="Lucas S."/>
            <person name="Harris P."/>
            <person name="Powlowski J."/>
            <person name="Bellemare A."/>
            <person name="Taylor D."/>
            <person name="Butler G."/>
            <person name="de Vries R.P."/>
            <person name="Allijn I.E."/>
            <person name="van den Brink J."/>
            <person name="Ushinsky S."/>
            <person name="Storms R."/>
            <person name="Powell A.J."/>
            <person name="Paulsen I.T."/>
            <person name="Elbourne L.D.H."/>
            <person name="Baker S.E."/>
            <person name="Magnuson J."/>
            <person name="LaBoissiere S."/>
            <person name="Clutterbuck A.J."/>
            <person name="Martinez D."/>
            <person name="Wogulis M."/>
            <person name="de Leon A.L."/>
            <person name="Rey M.W."/>
            <person name="Tsang A."/>
        </authorList>
    </citation>
    <scope>NUCLEOTIDE SEQUENCE [LARGE SCALE GENOMIC DNA]</scope>
    <source>
        <strain evidence="3">ATCC 42464 / BCRC 31852 / DSM 1799</strain>
    </source>
</reference>
<evidence type="ECO:0000313" key="3">
    <source>
        <dbReference type="Proteomes" id="UP000007322"/>
    </source>
</evidence>
<feature type="transmembrane region" description="Helical" evidence="1">
    <location>
        <begin position="350"/>
        <end position="374"/>
    </location>
</feature>
<keyword evidence="1" id="KW-1133">Transmembrane helix</keyword>
<dbReference type="OMA" id="NTHMERD"/>
<proteinExistence type="predicted"/>
<feature type="transmembrane region" description="Helical" evidence="1">
    <location>
        <begin position="218"/>
        <end position="243"/>
    </location>
</feature>
<dbReference type="VEuPathDB" id="FungiDB:MYCTH_2300476"/>
<keyword evidence="1" id="KW-0812">Transmembrane</keyword>
<dbReference type="RefSeq" id="XP_003661278.1">
    <property type="nucleotide sequence ID" value="XM_003661230.1"/>
</dbReference>
<keyword evidence="3" id="KW-1185">Reference proteome</keyword>
<dbReference type="PANTHER" id="PTHR35395">
    <property type="entry name" value="DUF6536 DOMAIN-CONTAINING PROTEIN"/>
    <property type="match status" value="1"/>
</dbReference>
<feature type="transmembrane region" description="Helical" evidence="1">
    <location>
        <begin position="404"/>
        <end position="429"/>
    </location>
</feature>
<dbReference type="Proteomes" id="UP000007322">
    <property type="component" value="Chromosome 2"/>
</dbReference>